<organism evidence="1">
    <name type="scientific">Pithovirus LCPAC304</name>
    <dbReference type="NCBI Taxonomy" id="2506594"/>
    <lineage>
        <taxon>Viruses</taxon>
        <taxon>Pithoviruses</taxon>
    </lineage>
</organism>
<gene>
    <name evidence="1" type="ORF">LCPAC304_04000</name>
</gene>
<evidence type="ECO:0000313" key="1">
    <source>
        <dbReference type="EMBL" id="QBK92053.1"/>
    </source>
</evidence>
<protein>
    <submittedName>
        <fullName evidence="1">Uncharacterized protein</fullName>
    </submittedName>
</protein>
<dbReference type="EMBL" id="MK500567">
    <property type="protein sequence ID" value="QBK92053.1"/>
    <property type="molecule type" value="Genomic_DNA"/>
</dbReference>
<name>A0A481Z826_9VIRU</name>
<reference evidence="1" key="1">
    <citation type="journal article" date="2019" name="MBio">
        <title>Virus Genomes from Deep Sea Sediments Expand the Ocean Megavirome and Support Independent Origins of Viral Gigantism.</title>
        <authorList>
            <person name="Backstrom D."/>
            <person name="Yutin N."/>
            <person name="Jorgensen S.L."/>
            <person name="Dharamshi J."/>
            <person name="Homa F."/>
            <person name="Zaremba-Niedwiedzka K."/>
            <person name="Spang A."/>
            <person name="Wolf Y.I."/>
            <person name="Koonin E.V."/>
            <person name="Ettema T.J."/>
        </authorList>
    </citation>
    <scope>NUCLEOTIDE SEQUENCE</scope>
</reference>
<proteinExistence type="predicted"/>
<sequence>MQVEEAEEIIQEITIRQTAESEDIDPEIFIFFSEETESGRIKMGITVDYGVVTVWTRFVPSDEENEGWKHTMYADPELFKSIFGAALMTYRRNVEIGDYIIFSDYTIHFPFLP</sequence>
<accession>A0A481Z826</accession>